<dbReference type="Proteomes" id="UP000027222">
    <property type="component" value="Unassembled WGS sequence"/>
</dbReference>
<name>A0A067SLM3_GALM3</name>
<organism evidence="2 3">
    <name type="scientific">Galerina marginata (strain CBS 339.88)</name>
    <dbReference type="NCBI Taxonomy" id="685588"/>
    <lineage>
        <taxon>Eukaryota</taxon>
        <taxon>Fungi</taxon>
        <taxon>Dikarya</taxon>
        <taxon>Basidiomycota</taxon>
        <taxon>Agaricomycotina</taxon>
        <taxon>Agaricomycetes</taxon>
        <taxon>Agaricomycetidae</taxon>
        <taxon>Agaricales</taxon>
        <taxon>Agaricineae</taxon>
        <taxon>Strophariaceae</taxon>
        <taxon>Galerina</taxon>
    </lineage>
</organism>
<dbReference type="AlphaFoldDB" id="A0A067SLM3"/>
<evidence type="ECO:0000313" key="2">
    <source>
        <dbReference type="EMBL" id="KDR67673.1"/>
    </source>
</evidence>
<sequence length="131" mass="13468">MPATPTHSPSPSPTSDSFSLAVVTHVDPACAVLGVILTLRSLTSAATKTDGWTSVWSASSLSSSFGVILVIIRSVKPSAARSSSHQPSQESQMAESPSSFGKLPALLNDSRLVSLQSFPTASAVPPAFDTA</sequence>
<feature type="region of interest" description="Disordered" evidence="1">
    <location>
        <begin position="80"/>
        <end position="102"/>
    </location>
</feature>
<evidence type="ECO:0000313" key="3">
    <source>
        <dbReference type="Proteomes" id="UP000027222"/>
    </source>
</evidence>
<accession>A0A067SLM3</accession>
<proteinExistence type="predicted"/>
<dbReference type="HOGENOM" id="CLU_1927769_0_0_1"/>
<protein>
    <submittedName>
        <fullName evidence="2">Uncharacterized protein</fullName>
    </submittedName>
</protein>
<dbReference type="EMBL" id="KL142413">
    <property type="protein sequence ID" value="KDR67673.1"/>
    <property type="molecule type" value="Genomic_DNA"/>
</dbReference>
<evidence type="ECO:0000256" key="1">
    <source>
        <dbReference type="SAM" id="MobiDB-lite"/>
    </source>
</evidence>
<keyword evidence="3" id="KW-1185">Reference proteome</keyword>
<reference evidence="3" key="1">
    <citation type="journal article" date="2014" name="Proc. Natl. Acad. Sci. U.S.A.">
        <title>Extensive sampling of basidiomycete genomes demonstrates inadequacy of the white-rot/brown-rot paradigm for wood decay fungi.</title>
        <authorList>
            <person name="Riley R."/>
            <person name="Salamov A.A."/>
            <person name="Brown D.W."/>
            <person name="Nagy L.G."/>
            <person name="Floudas D."/>
            <person name="Held B.W."/>
            <person name="Levasseur A."/>
            <person name="Lombard V."/>
            <person name="Morin E."/>
            <person name="Otillar R."/>
            <person name="Lindquist E.A."/>
            <person name="Sun H."/>
            <person name="LaButti K.M."/>
            <person name="Schmutz J."/>
            <person name="Jabbour D."/>
            <person name="Luo H."/>
            <person name="Baker S.E."/>
            <person name="Pisabarro A.G."/>
            <person name="Walton J.D."/>
            <person name="Blanchette R.A."/>
            <person name="Henrissat B."/>
            <person name="Martin F."/>
            <person name="Cullen D."/>
            <person name="Hibbett D.S."/>
            <person name="Grigoriev I.V."/>
        </authorList>
    </citation>
    <scope>NUCLEOTIDE SEQUENCE [LARGE SCALE GENOMIC DNA]</scope>
    <source>
        <strain evidence="3">CBS 339.88</strain>
    </source>
</reference>
<gene>
    <name evidence="2" type="ORF">GALMADRAFT_146954</name>
</gene>
<feature type="compositionally biased region" description="Polar residues" evidence="1">
    <location>
        <begin position="80"/>
        <end position="99"/>
    </location>
</feature>